<proteinExistence type="predicted"/>
<keyword evidence="1" id="KW-0472">Membrane</keyword>
<gene>
    <name evidence="2" type="ORF">A3F84_12905</name>
</gene>
<feature type="transmembrane region" description="Helical" evidence="1">
    <location>
        <begin position="34"/>
        <end position="55"/>
    </location>
</feature>
<protein>
    <submittedName>
        <fullName evidence="2">Uncharacterized protein</fullName>
    </submittedName>
</protein>
<evidence type="ECO:0000313" key="2">
    <source>
        <dbReference type="EMBL" id="OGG43277.1"/>
    </source>
</evidence>
<name>A0A1F6C396_HANXR</name>
<dbReference type="AlphaFoldDB" id="A0A1F6C396"/>
<comment type="caution">
    <text evidence="2">The sequence shown here is derived from an EMBL/GenBank/DDBJ whole genome shotgun (WGS) entry which is preliminary data.</text>
</comment>
<dbReference type="Proteomes" id="UP000178606">
    <property type="component" value="Unassembled WGS sequence"/>
</dbReference>
<dbReference type="EMBL" id="MFKF01000440">
    <property type="protein sequence ID" value="OGG43277.1"/>
    <property type="molecule type" value="Genomic_DNA"/>
</dbReference>
<keyword evidence="1" id="KW-0812">Transmembrane</keyword>
<evidence type="ECO:0000313" key="3">
    <source>
        <dbReference type="Proteomes" id="UP000178606"/>
    </source>
</evidence>
<feature type="transmembrane region" description="Helical" evidence="1">
    <location>
        <begin position="6"/>
        <end position="27"/>
    </location>
</feature>
<organism evidence="2 3">
    <name type="scientific">Handelsmanbacteria sp. (strain RIFCSPLOWO2_12_FULL_64_10)</name>
    <dbReference type="NCBI Taxonomy" id="1817868"/>
    <lineage>
        <taxon>Bacteria</taxon>
        <taxon>Candidatus Handelsmaniibacteriota</taxon>
    </lineage>
</organism>
<sequence length="185" mass="21389">MDYVALQVAVIAVLSPVLLPVRILYLLSTSHIQLTATLLNLMTVIVGALRFTPILPPSHHGFLTFLFVFFLILALVADAQWGRKFLTSKIKAKKAPIRRVKIESQNAWVVHKSPGEKRAYRVPKLFLEKHNDYLWSDLKFRITHDQDTEPIEGVFTINEKFYIILPEVLLVRLQKSKRIRFEIVE</sequence>
<keyword evidence="1" id="KW-1133">Transmembrane helix</keyword>
<evidence type="ECO:0000256" key="1">
    <source>
        <dbReference type="SAM" id="Phobius"/>
    </source>
</evidence>
<feature type="transmembrane region" description="Helical" evidence="1">
    <location>
        <begin position="61"/>
        <end position="81"/>
    </location>
</feature>
<accession>A0A1F6C396</accession>
<reference evidence="2 3" key="1">
    <citation type="journal article" date="2016" name="Nat. Commun.">
        <title>Thousands of microbial genomes shed light on interconnected biogeochemical processes in an aquifer system.</title>
        <authorList>
            <person name="Anantharaman K."/>
            <person name="Brown C.T."/>
            <person name="Hug L.A."/>
            <person name="Sharon I."/>
            <person name="Castelle C.J."/>
            <person name="Probst A.J."/>
            <person name="Thomas B.C."/>
            <person name="Singh A."/>
            <person name="Wilkins M.J."/>
            <person name="Karaoz U."/>
            <person name="Brodie E.L."/>
            <person name="Williams K.H."/>
            <person name="Hubbard S.S."/>
            <person name="Banfield J.F."/>
        </authorList>
    </citation>
    <scope>NUCLEOTIDE SEQUENCE [LARGE SCALE GENOMIC DNA]</scope>
    <source>
        <strain evidence="3">RIFCSPLOWO2_12_FULL_64_10</strain>
    </source>
</reference>